<dbReference type="AlphaFoldDB" id="A0A3N4L230"/>
<protein>
    <submittedName>
        <fullName evidence="1">Uncharacterized protein</fullName>
    </submittedName>
</protein>
<organism evidence="1 2">
    <name type="scientific">Morchella conica CCBAS932</name>
    <dbReference type="NCBI Taxonomy" id="1392247"/>
    <lineage>
        <taxon>Eukaryota</taxon>
        <taxon>Fungi</taxon>
        <taxon>Dikarya</taxon>
        <taxon>Ascomycota</taxon>
        <taxon>Pezizomycotina</taxon>
        <taxon>Pezizomycetes</taxon>
        <taxon>Pezizales</taxon>
        <taxon>Morchellaceae</taxon>
        <taxon>Morchella</taxon>
    </lineage>
</organism>
<accession>A0A3N4L230</accession>
<dbReference type="Proteomes" id="UP000277580">
    <property type="component" value="Unassembled WGS sequence"/>
</dbReference>
<dbReference type="EMBL" id="ML119112">
    <property type="protein sequence ID" value="RPB15719.1"/>
    <property type="molecule type" value="Genomic_DNA"/>
</dbReference>
<name>A0A3N4L230_9PEZI</name>
<evidence type="ECO:0000313" key="1">
    <source>
        <dbReference type="EMBL" id="RPB15719.1"/>
    </source>
</evidence>
<dbReference type="InParanoid" id="A0A3N4L230"/>
<reference evidence="1 2" key="1">
    <citation type="journal article" date="2018" name="Nat. Ecol. Evol.">
        <title>Pezizomycetes genomes reveal the molecular basis of ectomycorrhizal truffle lifestyle.</title>
        <authorList>
            <person name="Murat C."/>
            <person name="Payen T."/>
            <person name="Noel B."/>
            <person name="Kuo A."/>
            <person name="Morin E."/>
            <person name="Chen J."/>
            <person name="Kohler A."/>
            <person name="Krizsan K."/>
            <person name="Balestrini R."/>
            <person name="Da Silva C."/>
            <person name="Montanini B."/>
            <person name="Hainaut M."/>
            <person name="Levati E."/>
            <person name="Barry K.W."/>
            <person name="Belfiori B."/>
            <person name="Cichocki N."/>
            <person name="Clum A."/>
            <person name="Dockter R.B."/>
            <person name="Fauchery L."/>
            <person name="Guy J."/>
            <person name="Iotti M."/>
            <person name="Le Tacon F."/>
            <person name="Lindquist E.A."/>
            <person name="Lipzen A."/>
            <person name="Malagnac F."/>
            <person name="Mello A."/>
            <person name="Molinier V."/>
            <person name="Miyauchi S."/>
            <person name="Poulain J."/>
            <person name="Riccioni C."/>
            <person name="Rubini A."/>
            <person name="Sitrit Y."/>
            <person name="Splivallo R."/>
            <person name="Traeger S."/>
            <person name="Wang M."/>
            <person name="Zifcakova L."/>
            <person name="Wipf D."/>
            <person name="Zambonelli A."/>
            <person name="Paolocci F."/>
            <person name="Nowrousian M."/>
            <person name="Ottonello S."/>
            <person name="Baldrian P."/>
            <person name="Spatafora J.W."/>
            <person name="Henrissat B."/>
            <person name="Nagy L.G."/>
            <person name="Aury J.M."/>
            <person name="Wincker P."/>
            <person name="Grigoriev I.V."/>
            <person name="Bonfante P."/>
            <person name="Martin F.M."/>
        </authorList>
    </citation>
    <scope>NUCLEOTIDE SEQUENCE [LARGE SCALE GENOMIC DNA]</scope>
    <source>
        <strain evidence="1 2">CCBAS932</strain>
    </source>
</reference>
<dbReference type="OrthoDB" id="5424209at2759"/>
<keyword evidence="2" id="KW-1185">Reference proteome</keyword>
<dbReference type="STRING" id="1392247.A0A3N4L230"/>
<evidence type="ECO:0000313" key="2">
    <source>
        <dbReference type="Proteomes" id="UP000277580"/>
    </source>
</evidence>
<proteinExistence type="predicted"/>
<sequence length="437" mass="48908">MFLKYLDEITNLISLWNWNAIEMFHGTRGDGSSNDALVITIFPCEKEKIPWIVRALEPYGAFLEADVLVQTGTPSRQAEPLNNGGSISAALNSTRIGSVGGFLKIGDEIVGTTCHHVIFGGNDNSKPITDRYSPDKQVGVMPDNRGITISSPSYGLYEKVAMKDVELANKRKDEYKKYCIDGDRMPEDMDKHDLDVAHHEQVLELTRRRCWAGAIKYDCGEMHLTEWYGRRTTVDWTIFSIDPSRKITQPINTLYLTDITSYRENTCDIKTFHNLGDIATRGGMDVWKYGFRSKCTRGRTNGVWSRIYLGPVEQSPSANRAYTDEICIIADPGKKFSVDGDSGAWVVGTNHDLLGFLFAGVSDEPPYRSYMMDIHLLLTKIRAVTGVVPELPLPTVEKAQDPPPPADVLYPILDAIRAGVNRHGIQYAETLPQRPET</sequence>
<gene>
    <name evidence="1" type="ORF">P167DRAFT_542868</name>
</gene>